<name>A0ABV2TQ80_9RHOO</name>
<dbReference type="InterPro" id="IPR009492">
    <property type="entry name" value="TniQ"/>
</dbReference>
<evidence type="ECO:0000313" key="3">
    <source>
        <dbReference type="Proteomes" id="UP001549691"/>
    </source>
</evidence>
<evidence type="ECO:0000259" key="1">
    <source>
        <dbReference type="Pfam" id="PF06527"/>
    </source>
</evidence>
<comment type="caution">
    <text evidence="2">The sequence shown here is derived from an EMBL/GenBank/DDBJ whole genome shotgun (WGS) entry which is preliminary data.</text>
</comment>
<feature type="domain" description="TniQ" evidence="1">
    <location>
        <begin position="4"/>
        <end position="150"/>
    </location>
</feature>
<dbReference type="EMBL" id="JBEWZI010000027">
    <property type="protein sequence ID" value="MET7016084.1"/>
    <property type="molecule type" value="Genomic_DNA"/>
</dbReference>
<dbReference type="Proteomes" id="UP001549691">
    <property type="component" value="Unassembled WGS sequence"/>
</dbReference>
<gene>
    <name evidence="2" type="ORF">ABXR19_18005</name>
</gene>
<dbReference type="Pfam" id="PF06527">
    <property type="entry name" value="TniQ"/>
    <property type="match status" value="1"/>
</dbReference>
<sequence>MLSRLAVLPDEMDRGFLGRVMRFNGLPDKQGTLQALRVWAGLPADGGEGLRTGTVALLSQLTEMPLDEFVAQHTTLPWRRAITPHKTHIDHGGDQSESIVSISGLRLARDAAYFCLDCVAEDQAKHGFSYWRRSHQLPGCQVCAQHHTALVRVEDPWGFLKSPASFIRAESAESEATENWGSHLLVLRFNAIAQALMARALPVSTSVLRQLLHQKGQEKNLQVCGGEVKRPLLSDLVLRSFPHEWLKEVFPVVLAKRKGELLSKLDGVFYFANGASTVEASFLAMAVLFDSADEALQALERYKARPVIRSSRSASEAPAAEELISAYIETSGRYSAVATRCGTSIFMVSKRLAALGLPNFSRGRQASGLLAAANAFYVNQRGLIESAAIGAVGVVELEALVRSAGPAFVHALRAIAAKEENASLAA</sequence>
<evidence type="ECO:0000313" key="2">
    <source>
        <dbReference type="EMBL" id="MET7016084.1"/>
    </source>
</evidence>
<dbReference type="RefSeq" id="WP_354602542.1">
    <property type="nucleotide sequence ID" value="NZ_JBEWZI010000027.1"/>
</dbReference>
<keyword evidence="3" id="KW-1185">Reference proteome</keyword>
<organism evidence="2 3">
    <name type="scientific">Uliginosibacterium flavum</name>
    <dbReference type="NCBI Taxonomy" id="1396831"/>
    <lineage>
        <taxon>Bacteria</taxon>
        <taxon>Pseudomonadati</taxon>
        <taxon>Pseudomonadota</taxon>
        <taxon>Betaproteobacteria</taxon>
        <taxon>Rhodocyclales</taxon>
        <taxon>Zoogloeaceae</taxon>
        <taxon>Uliginosibacterium</taxon>
    </lineage>
</organism>
<protein>
    <submittedName>
        <fullName evidence="2">TniQ family protein</fullName>
    </submittedName>
</protein>
<proteinExistence type="predicted"/>
<reference evidence="2 3" key="1">
    <citation type="submission" date="2024-07" db="EMBL/GenBank/DDBJ databases">
        <title>Uliginosibacterium flavum JJ3220;KACC:17644.</title>
        <authorList>
            <person name="Kim M.K."/>
        </authorList>
    </citation>
    <scope>NUCLEOTIDE SEQUENCE [LARGE SCALE GENOMIC DNA]</scope>
    <source>
        <strain evidence="2 3">KACC:17644</strain>
    </source>
</reference>
<accession>A0ABV2TQ80</accession>